<sequence>MDLKTALYVPPSQLSENEKDEVAQIVVKENLDNLTDSQDARNALRLLQSLLSFKLEQVVSLGLELDELASKQGEEEARLIQEIEDLRAQLPSGSKEYGPSADTEDELRQLLLASELNAQKLLAEVQAQEEEQLSNKMEIEKLESQLTVVENDRLQLKRELSALQEEMNDQHKEVESETHEPQKKNRQLVESLRQKNKHLSLLLNDVEASEKENISLKEKLTSVKIELAEATKNIIHTTGELVALQITKEEQTEKINYLEQMCEALRHQVRELVNEKEQRNTELESFQTEIDIRVQEWKEIVAMKEKQLDDFKEKLAHHNLKGQYVMKNCESEQIALLSQTLQKRESQIDELQSQLSQATKDLNEATSLLETMHKASELSQTGPCLQDAGVALKQLSSAEERIKLLEEKLKDAESDADGKSEEITKLIIQLRSYEAGEFGLPEALSQIKELSQQRSVRDKHIEQLVETANQLRNTSESLQEENLTLREQLNIPPEEFIQTSAAVLKTKDDNIFKVKQQQIDRLEEDLISARMEKRSLTQQVLTLSMQLQQNEVHAQEVQKPNNKQQNRSHADARAAARKIRALQQEQQQLNIERQTLIEENEALRQGLHDILDSVHSQDGKSCVRLESEVLEHLLHALDSRHISGWYHPAMRIQAKVNTVQGNNEALREQLHCIREQESKTQSELQKAKLRIAEMEGSIKETRVIPQSEKSREADTNKGLPDELSTEGLNVISKLNNHLLQVLNENQIEKEQVTKTLHIQRELYEQLDALVVQLSHTVRQQSLEKEKWQEEKYKLEEQLDVVQANLAASQFQVTELKALWDKFSAMDVTNMEVTKDIFNFVEVCSEKQKTERLAKAAQNCSNNTKKQLQSIKSEWDINKQWFIKQFGDLLQFKRSALLRHSDLELMLANSIPLTTLLAAKKQTDELTAKYNELLRQHEIAVNVSDRDMKKLMAEVELEREMKLDLTRKLDEMNKRIWERYSGNRMAEKDLSIQLAQAEGETLREKERASHAEKMCDIVKVEVKQLSTRCSALEEEVTALLHANQQLKLEQTSLRELSMHTISAAESNSLKSQLAAAKAEVLDLQTSRKHLQELSDISQAQVQMLDQLHERSELQLDALRQVLYKLQGETDIASEIVQLSEKLCASQISEMAAWNQISILEKQYNELSMLCENQAKDIIEFEDKLNEEKKKCHEKYQRMLEEAFVLRGYPECTLPLAFFHLVVTEFTQNSAECRVLWHHLQEAKEEVASMVSSAEENKISCQQTLELQSALQVDHSDLDCQCRLEAWAAELTDVKIKYLKCSRRCKAMESSMKQTLERLESQEKILSSLEQQLLTLEPQVVQQEFFSAIPAKSALIVTCAITSHFIIKVCFSLLSFRSFIPPVSKKEEYTMKISIKVLYQKSL</sequence>
<organism evidence="10 11">
    <name type="scientific">Megalurothrips usitatus</name>
    <name type="common">bean blossom thrips</name>
    <dbReference type="NCBI Taxonomy" id="439358"/>
    <lineage>
        <taxon>Eukaryota</taxon>
        <taxon>Metazoa</taxon>
        <taxon>Ecdysozoa</taxon>
        <taxon>Arthropoda</taxon>
        <taxon>Hexapoda</taxon>
        <taxon>Insecta</taxon>
        <taxon>Pterygota</taxon>
        <taxon>Neoptera</taxon>
        <taxon>Paraneoptera</taxon>
        <taxon>Thysanoptera</taxon>
        <taxon>Terebrantia</taxon>
        <taxon>Thripoidea</taxon>
        <taxon>Thripidae</taxon>
        <taxon>Megalurothrips</taxon>
    </lineage>
</organism>
<dbReference type="PANTHER" id="PTHR18879:SF20">
    <property type="entry name" value="CENTROSOMAL PROTEIN OF 290 KDA"/>
    <property type="match status" value="1"/>
</dbReference>
<evidence type="ECO:0000256" key="5">
    <source>
        <dbReference type="ARBA" id="ARBA00023054"/>
    </source>
</evidence>
<evidence type="ECO:0000256" key="8">
    <source>
        <dbReference type="SAM" id="Coils"/>
    </source>
</evidence>
<dbReference type="GO" id="GO:1905349">
    <property type="term" value="P:ciliary transition zone assembly"/>
    <property type="evidence" value="ECO:0007669"/>
    <property type="project" value="TreeGrafter"/>
</dbReference>
<evidence type="ECO:0000256" key="6">
    <source>
        <dbReference type="ARBA" id="ARBA00023212"/>
    </source>
</evidence>
<feature type="coiled-coil region" evidence="8">
    <location>
        <begin position="915"/>
        <end position="974"/>
    </location>
</feature>
<dbReference type="GO" id="GO:0035869">
    <property type="term" value="C:ciliary transition zone"/>
    <property type="evidence" value="ECO:0007669"/>
    <property type="project" value="TreeGrafter"/>
</dbReference>
<feature type="compositionally biased region" description="Basic and acidic residues" evidence="9">
    <location>
        <begin position="168"/>
        <end position="183"/>
    </location>
</feature>
<dbReference type="GO" id="GO:1905515">
    <property type="term" value="P:non-motile cilium assembly"/>
    <property type="evidence" value="ECO:0007669"/>
    <property type="project" value="TreeGrafter"/>
</dbReference>
<protein>
    <submittedName>
        <fullName evidence="10">Uncharacterized protein</fullName>
    </submittedName>
</protein>
<feature type="coiled-coil region" evidence="8">
    <location>
        <begin position="461"/>
        <end position="488"/>
    </location>
</feature>
<feature type="region of interest" description="Disordered" evidence="9">
    <location>
        <begin position="551"/>
        <end position="574"/>
    </location>
</feature>
<dbReference type="GO" id="GO:0034451">
    <property type="term" value="C:centriolar satellite"/>
    <property type="evidence" value="ECO:0007669"/>
    <property type="project" value="TreeGrafter"/>
</dbReference>
<evidence type="ECO:0000256" key="7">
    <source>
        <dbReference type="ARBA" id="ARBA00023273"/>
    </source>
</evidence>
<dbReference type="GO" id="GO:0097711">
    <property type="term" value="P:ciliary basal body-plasma membrane docking"/>
    <property type="evidence" value="ECO:0007669"/>
    <property type="project" value="TreeGrafter"/>
</dbReference>
<keyword evidence="3" id="KW-0963">Cytoplasm</keyword>
<evidence type="ECO:0000313" key="10">
    <source>
        <dbReference type="EMBL" id="KAJ1521521.1"/>
    </source>
</evidence>
<feature type="coiled-coil region" evidence="8">
    <location>
        <begin position="777"/>
        <end position="804"/>
    </location>
</feature>
<gene>
    <name evidence="10" type="ORF">ONE63_003184</name>
</gene>
<comment type="caution">
    <text evidence="10">The sequence shown here is derived from an EMBL/GenBank/DDBJ whole genome shotgun (WGS) entry which is preliminary data.</text>
</comment>
<reference evidence="10" key="1">
    <citation type="submission" date="2022-12" db="EMBL/GenBank/DDBJ databases">
        <title>Chromosome-level genome assembly of the bean flower thrips Megalurothrips usitatus.</title>
        <authorList>
            <person name="Ma L."/>
            <person name="Liu Q."/>
            <person name="Li H."/>
            <person name="Cai W."/>
        </authorList>
    </citation>
    <scope>NUCLEOTIDE SEQUENCE</scope>
    <source>
        <strain evidence="10">Cailab_2022a</strain>
    </source>
</reference>
<keyword evidence="4" id="KW-0970">Cilium biogenesis/degradation</keyword>
<feature type="coiled-coil region" evidence="8">
    <location>
        <begin position="1169"/>
        <end position="1200"/>
    </location>
</feature>
<keyword evidence="5 8" id="KW-0175">Coiled coil</keyword>
<evidence type="ECO:0000256" key="3">
    <source>
        <dbReference type="ARBA" id="ARBA00022490"/>
    </source>
</evidence>
<evidence type="ECO:0000256" key="9">
    <source>
        <dbReference type="SAM" id="MobiDB-lite"/>
    </source>
</evidence>
<keyword evidence="7" id="KW-0966">Cell projection</keyword>
<dbReference type="InterPro" id="IPR026201">
    <property type="entry name" value="Cep290"/>
</dbReference>
<proteinExistence type="predicted"/>
<comment type="subcellular location">
    <subcellularLocation>
        <location evidence="1">Cytoplasm</location>
        <location evidence="1">Cytoskeleton</location>
        <location evidence="1">Cilium basal body</location>
    </subcellularLocation>
    <subcellularLocation>
        <location evidence="2">Cytoplasm</location>
        <location evidence="2">Cytoskeleton</location>
        <location evidence="2">Microtubule organizing center</location>
        <location evidence="2">Centrosome</location>
    </subcellularLocation>
</comment>
<dbReference type="Proteomes" id="UP001075354">
    <property type="component" value="Chromosome 13"/>
</dbReference>
<accession>A0AAV7XA75</accession>
<feature type="coiled-coil region" evidence="8">
    <location>
        <begin position="649"/>
        <end position="683"/>
    </location>
</feature>
<feature type="coiled-coil region" evidence="8">
    <location>
        <begin position="512"/>
        <end position="539"/>
    </location>
</feature>
<keyword evidence="11" id="KW-1185">Reference proteome</keyword>
<evidence type="ECO:0000256" key="4">
    <source>
        <dbReference type="ARBA" id="ARBA00022794"/>
    </source>
</evidence>
<dbReference type="EMBL" id="JAPTSV010000013">
    <property type="protein sequence ID" value="KAJ1521521.1"/>
    <property type="molecule type" value="Genomic_DNA"/>
</dbReference>
<name>A0AAV7XA75_9NEOP</name>
<dbReference type="PANTHER" id="PTHR18879">
    <property type="entry name" value="CENTROSOMAL PROTEIN OF 290 KDA"/>
    <property type="match status" value="1"/>
</dbReference>
<evidence type="ECO:0000313" key="11">
    <source>
        <dbReference type="Proteomes" id="UP001075354"/>
    </source>
</evidence>
<feature type="coiled-coil region" evidence="8">
    <location>
        <begin position="1014"/>
        <end position="1048"/>
    </location>
</feature>
<evidence type="ECO:0000256" key="1">
    <source>
        <dbReference type="ARBA" id="ARBA00004120"/>
    </source>
</evidence>
<feature type="compositionally biased region" description="Polar residues" evidence="9">
    <location>
        <begin position="551"/>
        <end position="565"/>
    </location>
</feature>
<feature type="region of interest" description="Disordered" evidence="9">
    <location>
        <begin position="166"/>
        <end position="187"/>
    </location>
</feature>
<keyword evidence="6" id="KW-0206">Cytoskeleton</keyword>
<evidence type="ECO:0000256" key="2">
    <source>
        <dbReference type="ARBA" id="ARBA00004300"/>
    </source>
</evidence>